<proteinExistence type="inferred from homology"/>
<dbReference type="GO" id="GO:0015886">
    <property type="term" value="P:heme transport"/>
    <property type="evidence" value="ECO:0007669"/>
    <property type="project" value="InterPro"/>
</dbReference>
<comment type="caution">
    <text evidence="13">The sequence shown here is derived from an EMBL/GenBank/DDBJ whole genome shotgun (WGS) entry which is preliminary data.</text>
</comment>
<dbReference type="OrthoDB" id="9811628at2"/>
<evidence type="ECO:0000256" key="3">
    <source>
        <dbReference type="ARBA" id="ARBA00008741"/>
    </source>
</evidence>
<dbReference type="eggNOG" id="ENOG5033CGS">
    <property type="taxonomic scope" value="Bacteria"/>
</dbReference>
<keyword evidence="8 12" id="KW-0812">Transmembrane</keyword>
<evidence type="ECO:0000313" key="13">
    <source>
        <dbReference type="EMBL" id="EKF41819.1"/>
    </source>
</evidence>
<evidence type="ECO:0000256" key="12">
    <source>
        <dbReference type="RuleBase" id="RU363101"/>
    </source>
</evidence>
<dbReference type="Pfam" id="PF04995">
    <property type="entry name" value="CcmD"/>
    <property type="match status" value="1"/>
</dbReference>
<comment type="similarity">
    <text evidence="3 12">Belongs to the CcmD/CycX/HelD family.</text>
</comment>
<dbReference type="GO" id="GO:0005886">
    <property type="term" value="C:plasma membrane"/>
    <property type="evidence" value="ECO:0007669"/>
    <property type="project" value="UniProtKB-SubCell"/>
</dbReference>
<keyword evidence="9 12" id="KW-0201">Cytochrome c-type biogenesis</keyword>
<evidence type="ECO:0000256" key="7">
    <source>
        <dbReference type="ARBA" id="ARBA00022519"/>
    </source>
</evidence>
<evidence type="ECO:0000256" key="6">
    <source>
        <dbReference type="ARBA" id="ARBA00022475"/>
    </source>
</evidence>
<keyword evidence="10 12" id="KW-1133">Transmembrane helix</keyword>
<keyword evidence="5 12" id="KW-0813">Transport</keyword>
<evidence type="ECO:0000256" key="8">
    <source>
        <dbReference type="ARBA" id="ARBA00022692"/>
    </source>
</evidence>
<gene>
    <name evidence="13" type="ORF">NA8A_14419</name>
</gene>
<evidence type="ECO:0000256" key="1">
    <source>
        <dbReference type="ARBA" id="ARBA00002442"/>
    </source>
</evidence>
<protein>
    <recommendedName>
        <fullName evidence="4 12">Heme exporter protein D</fullName>
    </recommendedName>
</protein>
<evidence type="ECO:0000313" key="14">
    <source>
        <dbReference type="Proteomes" id="UP000007374"/>
    </source>
</evidence>
<evidence type="ECO:0000256" key="5">
    <source>
        <dbReference type="ARBA" id="ARBA00022448"/>
    </source>
</evidence>
<dbReference type="STRING" id="721133.SAMN05216176_10962"/>
<evidence type="ECO:0000256" key="11">
    <source>
        <dbReference type="ARBA" id="ARBA00023136"/>
    </source>
</evidence>
<dbReference type="NCBIfam" id="TIGR03141">
    <property type="entry name" value="cytochro_ccmD"/>
    <property type="match status" value="1"/>
</dbReference>
<dbReference type="GO" id="GO:0017004">
    <property type="term" value="P:cytochrome complex assembly"/>
    <property type="evidence" value="ECO:0007669"/>
    <property type="project" value="UniProtKB-KW"/>
</dbReference>
<name>K2NVE6_9HYPH</name>
<reference evidence="13 14" key="1">
    <citation type="journal article" date="2012" name="J. Bacteriol.">
        <title>Genome Sequence of Nitratireductor indicus Type Strain C115.</title>
        <authorList>
            <person name="Lai Q."/>
            <person name="Li G."/>
            <person name="Yu Z."/>
            <person name="Shao Z."/>
        </authorList>
    </citation>
    <scope>NUCLEOTIDE SEQUENCE [LARGE SCALE GENOMIC DNA]</scope>
    <source>
        <strain evidence="13 14">C115</strain>
    </source>
</reference>
<dbReference type="Proteomes" id="UP000007374">
    <property type="component" value="Unassembled WGS sequence"/>
</dbReference>
<sequence>MTHAAYVFAAYGVSALVIAALGIWILLDQAARRRELKELEQRGIRRRSDRQGAGKEANK</sequence>
<dbReference type="EMBL" id="AMSI01000009">
    <property type="protein sequence ID" value="EKF41819.1"/>
    <property type="molecule type" value="Genomic_DNA"/>
</dbReference>
<keyword evidence="6 12" id="KW-1003">Cell membrane</keyword>
<organism evidence="13 14">
    <name type="scientific">Nitratireductor indicus C115</name>
    <dbReference type="NCBI Taxonomy" id="1231190"/>
    <lineage>
        <taxon>Bacteria</taxon>
        <taxon>Pseudomonadati</taxon>
        <taxon>Pseudomonadota</taxon>
        <taxon>Alphaproteobacteria</taxon>
        <taxon>Hyphomicrobiales</taxon>
        <taxon>Phyllobacteriaceae</taxon>
        <taxon>Nitratireductor</taxon>
    </lineage>
</organism>
<evidence type="ECO:0000256" key="4">
    <source>
        <dbReference type="ARBA" id="ARBA00016461"/>
    </source>
</evidence>
<comment type="function">
    <text evidence="1 12">Required for the export of heme to the periplasm for the biogenesis of c-type cytochromes.</text>
</comment>
<keyword evidence="11 12" id="KW-0472">Membrane</keyword>
<comment type="subcellular location">
    <subcellularLocation>
        <location evidence="2 12">Cell inner membrane</location>
        <topology evidence="2 12">Single-pass membrane protein</topology>
    </subcellularLocation>
</comment>
<dbReference type="InterPro" id="IPR007078">
    <property type="entry name" value="Haem_export_protD_CcmD"/>
</dbReference>
<evidence type="ECO:0000256" key="9">
    <source>
        <dbReference type="ARBA" id="ARBA00022748"/>
    </source>
</evidence>
<keyword evidence="14" id="KW-1185">Reference proteome</keyword>
<dbReference type="RefSeq" id="WP_009451061.1">
    <property type="nucleotide sequence ID" value="NZ_AMSI01000009.1"/>
</dbReference>
<evidence type="ECO:0000256" key="2">
    <source>
        <dbReference type="ARBA" id="ARBA00004377"/>
    </source>
</evidence>
<evidence type="ECO:0000256" key="10">
    <source>
        <dbReference type="ARBA" id="ARBA00022989"/>
    </source>
</evidence>
<keyword evidence="7 12" id="KW-0997">Cell inner membrane</keyword>
<accession>K2NVE6</accession>
<feature type="transmembrane region" description="Helical" evidence="12">
    <location>
        <begin position="6"/>
        <end position="27"/>
    </location>
</feature>
<dbReference type="PATRIC" id="fig|1231190.3.peg.2994"/>
<dbReference type="AlphaFoldDB" id="K2NVE6"/>